<evidence type="ECO:0000313" key="2">
    <source>
        <dbReference type="Proteomes" id="UP000824120"/>
    </source>
</evidence>
<proteinExistence type="predicted"/>
<dbReference type="AlphaFoldDB" id="A0A9J5W6C9"/>
<evidence type="ECO:0000313" key="1">
    <source>
        <dbReference type="EMBL" id="KAG5571082.1"/>
    </source>
</evidence>
<protein>
    <submittedName>
        <fullName evidence="1">Uncharacterized protein</fullName>
    </submittedName>
</protein>
<reference evidence="1 2" key="1">
    <citation type="submission" date="2020-09" db="EMBL/GenBank/DDBJ databases">
        <title>De no assembly of potato wild relative species, Solanum commersonii.</title>
        <authorList>
            <person name="Cho K."/>
        </authorList>
    </citation>
    <scope>NUCLEOTIDE SEQUENCE [LARGE SCALE GENOMIC DNA]</scope>
    <source>
        <strain evidence="1">LZ3.2</strain>
        <tissue evidence="1">Leaf</tissue>
    </source>
</reference>
<dbReference type="EMBL" id="JACXVP010000012">
    <property type="protein sequence ID" value="KAG5571082.1"/>
    <property type="molecule type" value="Genomic_DNA"/>
</dbReference>
<organism evidence="1 2">
    <name type="scientific">Solanum commersonii</name>
    <name type="common">Commerson's wild potato</name>
    <name type="synonym">Commerson's nightshade</name>
    <dbReference type="NCBI Taxonomy" id="4109"/>
    <lineage>
        <taxon>Eukaryota</taxon>
        <taxon>Viridiplantae</taxon>
        <taxon>Streptophyta</taxon>
        <taxon>Embryophyta</taxon>
        <taxon>Tracheophyta</taxon>
        <taxon>Spermatophyta</taxon>
        <taxon>Magnoliopsida</taxon>
        <taxon>eudicotyledons</taxon>
        <taxon>Gunneridae</taxon>
        <taxon>Pentapetalae</taxon>
        <taxon>asterids</taxon>
        <taxon>lamiids</taxon>
        <taxon>Solanales</taxon>
        <taxon>Solanaceae</taxon>
        <taxon>Solanoideae</taxon>
        <taxon>Solaneae</taxon>
        <taxon>Solanum</taxon>
    </lineage>
</organism>
<dbReference type="Proteomes" id="UP000824120">
    <property type="component" value="Chromosome 12"/>
</dbReference>
<gene>
    <name evidence="1" type="ORF">H5410_060848</name>
</gene>
<sequence length="197" mass="21127">MEASTSTGLGGNAAVKELGISKSTEQEVHEGLGVGVGKDASADISGGCGNHFQSFFASLGTRARLHSSMINTGKGSEVWHCLALITISCAIIIPRLSFISSMMQPKQAALACRKIDLFWDGIIVLLMKPNQNLSAMFRSLFSIGAPISSHLGASSDMRGSNHFFIISNVVVRIMSHKKHRTPRPNLEYTGHGAFVKI</sequence>
<comment type="caution">
    <text evidence="1">The sequence shown here is derived from an EMBL/GenBank/DDBJ whole genome shotgun (WGS) entry which is preliminary data.</text>
</comment>
<keyword evidence="2" id="KW-1185">Reference proteome</keyword>
<name>A0A9J5W6C9_SOLCO</name>
<accession>A0A9J5W6C9</accession>